<keyword evidence="1" id="KW-0472">Membrane</keyword>
<feature type="transmembrane region" description="Helical" evidence="1">
    <location>
        <begin position="9"/>
        <end position="29"/>
    </location>
</feature>
<name>A0ABS8UC28_9GAMM</name>
<comment type="caution">
    <text evidence="2">The sequence shown here is derived from an EMBL/GenBank/DDBJ whole genome shotgun (WGS) entry which is preliminary data.</text>
</comment>
<evidence type="ECO:0000256" key="1">
    <source>
        <dbReference type="SAM" id="Phobius"/>
    </source>
</evidence>
<sequence length="186" mass="19384">MIGFLLSNLWWLLAVALIAAIVCVPAGVWRLRWPLALAVCALFAGLFWLDANALRQVLAERDRADAVASLAAAGVARAIEHAGAETVSKIGETHEQDRIAAEAVPDAVAAAVHAGDLRLRQQWAACETSRLSAAAATAAGGDAPADGRAEAAGRIVRIGRDADDQLHACQATVAAYREMTMVGVAP</sequence>
<dbReference type="EMBL" id="JAJQKU010000002">
    <property type="protein sequence ID" value="MCD9097048.1"/>
    <property type="molecule type" value="Genomic_DNA"/>
</dbReference>
<keyword evidence="1" id="KW-1133">Transmembrane helix</keyword>
<keyword evidence="1" id="KW-0812">Transmembrane</keyword>
<proteinExistence type="predicted"/>
<reference evidence="2" key="2">
    <citation type="journal article" date="2022" name="Syst. Appl. Microbiol.">
        <title>Physiological and genomic characterisation of Luteimonas fraxinea sp. nov., a bacterial species associated with trees tolerant to ash dieback.</title>
        <authorList>
            <person name="Ulrich K."/>
            <person name="Becker R."/>
            <person name="Behrendt U."/>
            <person name="Kube M."/>
            <person name="Schneck V."/>
            <person name="Ulrich A."/>
        </authorList>
    </citation>
    <scope>NUCLEOTIDE SEQUENCE</scope>
    <source>
        <strain evidence="2">A1P009</strain>
    </source>
</reference>
<evidence type="ECO:0000313" key="3">
    <source>
        <dbReference type="Proteomes" id="UP001430360"/>
    </source>
</evidence>
<reference evidence="2" key="1">
    <citation type="submission" date="2021-12" db="EMBL/GenBank/DDBJ databases">
        <authorList>
            <person name="Ulrich A."/>
        </authorList>
    </citation>
    <scope>NUCLEOTIDE SEQUENCE</scope>
    <source>
        <strain evidence="2">A1P009</strain>
    </source>
</reference>
<dbReference type="Proteomes" id="UP001430360">
    <property type="component" value="Unassembled WGS sequence"/>
</dbReference>
<evidence type="ECO:0000313" key="2">
    <source>
        <dbReference type="EMBL" id="MCD9097048.1"/>
    </source>
</evidence>
<protein>
    <submittedName>
        <fullName evidence="2">Uncharacterized protein</fullName>
    </submittedName>
</protein>
<accession>A0ABS8UC28</accession>
<feature type="transmembrane region" description="Helical" evidence="1">
    <location>
        <begin position="35"/>
        <end position="54"/>
    </location>
</feature>
<organism evidence="2 3">
    <name type="scientific">Luteimonas fraxinea</name>
    <dbReference type="NCBI Taxonomy" id="2901869"/>
    <lineage>
        <taxon>Bacteria</taxon>
        <taxon>Pseudomonadati</taxon>
        <taxon>Pseudomonadota</taxon>
        <taxon>Gammaproteobacteria</taxon>
        <taxon>Lysobacterales</taxon>
        <taxon>Lysobacteraceae</taxon>
        <taxon>Luteimonas</taxon>
    </lineage>
</organism>
<dbReference type="RefSeq" id="WP_232135986.1">
    <property type="nucleotide sequence ID" value="NZ_JAJQKU010000002.1"/>
</dbReference>
<gene>
    <name evidence="2" type="ORF">LTT95_08860</name>
</gene>
<keyword evidence="3" id="KW-1185">Reference proteome</keyword>